<geneLocation type="plasmid" evidence="1">
    <name>pAMA003584_NDM-1</name>
</geneLocation>
<dbReference type="EMBL" id="MZ004973">
    <property type="protein sequence ID" value="QWP89744.1"/>
    <property type="molecule type" value="Genomic_DNA"/>
</dbReference>
<name>A0A8F1IFW5_SALET</name>
<accession>A0A8F1IFW5</accession>
<evidence type="ECO:0000313" key="1">
    <source>
        <dbReference type="EMBL" id="QWP89744.1"/>
    </source>
</evidence>
<protein>
    <submittedName>
        <fullName evidence="1">Uncharacterized protein</fullName>
    </submittedName>
</protein>
<keyword evidence="1" id="KW-0614">Plasmid</keyword>
<proteinExistence type="predicted"/>
<dbReference type="AlphaFoldDB" id="A0A8F1IFW5"/>
<organism evidence="1">
    <name type="scientific">Salmonella enterica subsp. enterica serovar Kottbus</name>
    <dbReference type="NCBI Taxonomy" id="224727"/>
    <lineage>
        <taxon>Bacteria</taxon>
        <taxon>Pseudomonadati</taxon>
        <taxon>Pseudomonadota</taxon>
        <taxon>Gammaproteobacteria</taxon>
        <taxon>Enterobacterales</taxon>
        <taxon>Enterobacteriaceae</taxon>
        <taxon>Salmonella</taxon>
    </lineage>
</organism>
<sequence length="44" mass="4898">MRCGASGALRLPCAPRIFLTAQLHEIYVINVFTNIDFEGKKSDT</sequence>
<reference evidence="1" key="1">
    <citation type="submission" date="2021-04" db="EMBL/GenBank/DDBJ databases">
        <title>First Case of blaNDM-1-positive Salmonella enterica serovar Kottbus.</title>
        <authorList>
            <person name="Nielsen H.L."/>
            <person name="Thomsen P.K."/>
            <person name="Litrup E."/>
            <person name="Torpdahl M."/>
            <person name="Overballe-Petersen S."/>
            <person name="Hansen F."/>
            <person name="Christensen A.K.S."/>
            <person name="Hasman H."/>
        </authorList>
    </citation>
    <scope>NUCLEOTIDE SEQUENCE</scope>
    <source>
        <plasmid evidence="1">pAMA003584_NDM-1</plasmid>
    </source>
</reference>